<evidence type="ECO:0000313" key="3">
    <source>
        <dbReference type="Proteomes" id="UP000070121"/>
    </source>
</evidence>
<comment type="caution">
    <text evidence="2">The sequence shown here is derived from an EMBL/GenBank/DDBJ whole genome shotgun (WGS) entry which is preliminary data.</text>
</comment>
<dbReference type="OrthoDB" id="3819888at2759"/>
<gene>
    <name evidence="2" type="ORF">CSAL01_05572</name>
</gene>
<dbReference type="AlphaFoldDB" id="A0A135V5Z0"/>
<accession>A0A135V5Z0</accession>
<feature type="region of interest" description="Disordered" evidence="1">
    <location>
        <begin position="274"/>
        <end position="296"/>
    </location>
</feature>
<keyword evidence="3" id="KW-1185">Reference proteome</keyword>
<sequence length="311" mass="34816">MQMGCGTFRLMVLRAEGIEDDVYDHIEVKIPAPESEQMFLKALAGPLELARQSILQLGREYPGSKDSGLRVLVSGGSARSEIVKAFFRRCCADAGLESPQFIHEEMGKLGMELPAPSEGRWIYTLEWKGYSESTLALLKRVEIQRTYDYTESGEWDGLSPLKIRLYFDRSANCFLVNTDGHDIEFLRRGILMREDGAMTACPEENTGGDAENGDPEEGAREIQRLVDEVCSLGPRSDIQPKTRKSGTLKRGAMREEGEGSEYFASMKKRVSDLLPWGHQKSGGKTNVDVPQRPQMEPFIWPDAIGTEEDDI</sequence>
<dbReference type="EMBL" id="JFFI01000388">
    <property type="protein sequence ID" value="KXH68068.1"/>
    <property type="molecule type" value="Genomic_DNA"/>
</dbReference>
<reference evidence="2 3" key="1">
    <citation type="submission" date="2014-02" db="EMBL/GenBank/DDBJ databases">
        <title>The genome sequence of Colletotrichum salicis CBS 607.94.</title>
        <authorList>
            <person name="Baroncelli R."/>
            <person name="Thon M.R."/>
        </authorList>
    </citation>
    <scope>NUCLEOTIDE SEQUENCE [LARGE SCALE GENOMIC DNA]</scope>
    <source>
        <strain evidence="2 3">CBS 607.94</strain>
    </source>
</reference>
<proteinExistence type="predicted"/>
<protein>
    <submittedName>
        <fullName evidence="2">Uncharacterized protein</fullName>
    </submittedName>
</protein>
<evidence type="ECO:0000313" key="2">
    <source>
        <dbReference type="EMBL" id="KXH68068.1"/>
    </source>
</evidence>
<dbReference type="STRING" id="1209931.A0A135V5Z0"/>
<organism evidence="2 3">
    <name type="scientific">Colletotrichum salicis</name>
    <dbReference type="NCBI Taxonomy" id="1209931"/>
    <lineage>
        <taxon>Eukaryota</taxon>
        <taxon>Fungi</taxon>
        <taxon>Dikarya</taxon>
        <taxon>Ascomycota</taxon>
        <taxon>Pezizomycotina</taxon>
        <taxon>Sordariomycetes</taxon>
        <taxon>Hypocreomycetidae</taxon>
        <taxon>Glomerellales</taxon>
        <taxon>Glomerellaceae</taxon>
        <taxon>Colletotrichum</taxon>
        <taxon>Colletotrichum acutatum species complex</taxon>
    </lineage>
</organism>
<feature type="region of interest" description="Disordered" evidence="1">
    <location>
        <begin position="233"/>
        <end position="259"/>
    </location>
</feature>
<dbReference type="Proteomes" id="UP000070121">
    <property type="component" value="Unassembled WGS sequence"/>
</dbReference>
<evidence type="ECO:0000256" key="1">
    <source>
        <dbReference type="SAM" id="MobiDB-lite"/>
    </source>
</evidence>
<name>A0A135V5Z0_9PEZI</name>